<organism evidence="6 7">
    <name type="scientific">Tegillarca granosa</name>
    <name type="common">Malaysian cockle</name>
    <name type="synonym">Anadara granosa</name>
    <dbReference type="NCBI Taxonomy" id="220873"/>
    <lineage>
        <taxon>Eukaryota</taxon>
        <taxon>Metazoa</taxon>
        <taxon>Spiralia</taxon>
        <taxon>Lophotrochozoa</taxon>
        <taxon>Mollusca</taxon>
        <taxon>Bivalvia</taxon>
        <taxon>Autobranchia</taxon>
        <taxon>Pteriomorphia</taxon>
        <taxon>Arcoida</taxon>
        <taxon>Arcoidea</taxon>
        <taxon>Arcidae</taxon>
        <taxon>Tegillarca</taxon>
    </lineage>
</organism>
<dbReference type="Pfam" id="PF00335">
    <property type="entry name" value="Tetraspanin"/>
    <property type="match status" value="1"/>
</dbReference>
<keyword evidence="7" id="KW-1185">Reference proteome</keyword>
<protein>
    <recommendedName>
        <fullName evidence="8">Tetraspanin</fullName>
    </recommendedName>
</protein>
<keyword evidence="3 5" id="KW-1133">Transmembrane helix</keyword>
<dbReference type="Proteomes" id="UP001217089">
    <property type="component" value="Unassembled WGS sequence"/>
</dbReference>
<keyword evidence="4 5" id="KW-0472">Membrane</keyword>
<reference evidence="6 7" key="1">
    <citation type="submission" date="2022-12" db="EMBL/GenBank/DDBJ databases">
        <title>Chromosome-level genome of Tegillarca granosa.</title>
        <authorList>
            <person name="Kim J."/>
        </authorList>
    </citation>
    <scope>NUCLEOTIDE SEQUENCE [LARGE SCALE GENOMIC DNA]</scope>
    <source>
        <strain evidence="6">Teg-2019</strain>
        <tissue evidence="6">Adductor muscle</tissue>
    </source>
</reference>
<sequence>MKLKFKKKKVADFRFFGINMLILIGAGICAIGLWAWTEKDMFNNISKLTNVTLDPALLFILIGGLMFVIGFSGCLGALRENTCLLLFFCIAVGVIFFAELVFAVLGFVYKDWVKGQIESQVRNMITNYREDDDLQNLVDWVQKDWFNKETALI</sequence>
<evidence type="ECO:0008006" key="8">
    <source>
        <dbReference type="Google" id="ProtNLM"/>
    </source>
</evidence>
<evidence type="ECO:0000256" key="4">
    <source>
        <dbReference type="ARBA" id="ARBA00023136"/>
    </source>
</evidence>
<dbReference type="PANTHER" id="PTHR19282:SF431">
    <property type="entry name" value="TETRASPANIN 26A, ISOFORM B-RELATED"/>
    <property type="match status" value="1"/>
</dbReference>
<comment type="caution">
    <text evidence="6">The sequence shown here is derived from an EMBL/GenBank/DDBJ whole genome shotgun (WGS) entry which is preliminary data.</text>
</comment>
<accession>A0ABQ9FRS2</accession>
<feature type="transmembrane region" description="Helical" evidence="5">
    <location>
        <begin position="56"/>
        <end position="78"/>
    </location>
</feature>
<dbReference type="PRINTS" id="PR00259">
    <property type="entry name" value="TMFOUR"/>
</dbReference>
<keyword evidence="2 5" id="KW-0812">Transmembrane</keyword>
<dbReference type="EMBL" id="JARBDR010000214">
    <property type="protein sequence ID" value="KAJ8319382.1"/>
    <property type="molecule type" value="Genomic_DNA"/>
</dbReference>
<name>A0ABQ9FRS2_TEGGR</name>
<evidence type="ECO:0000313" key="6">
    <source>
        <dbReference type="EMBL" id="KAJ8319382.1"/>
    </source>
</evidence>
<evidence type="ECO:0000256" key="2">
    <source>
        <dbReference type="ARBA" id="ARBA00022692"/>
    </source>
</evidence>
<dbReference type="PANTHER" id="PTHR19282">
    <property type="entry name" value="TETRASPANIN"/>
    <property type="match status" value="1"/>
</dbReference>
<proteinExistence type="predicted"/>
<feature type="transmembrane region" description="Helical" evidence="5">
    <location>
        <begin position="85"/>
        <end position="109"/>
    </location>
</feature>
<evidence type="ECO:0000256" key="3">
    <source>
        <dbReference type="ARBA" id="ARBA00022989"/>
    </source>
</evidence>
<evidence type="ECO:0000256" key="1">
    <source>
        <dbReference type="ARBA" id="ARBA00004141"/>
    </source>
</evidence>
<evidence type="ECO:0000313" key="7">
    <source>
        <dbReference type="Proteomes" id="UP001217089"/>
    </source>
</evidence>
<gene>
    <name evidence="6" type="ORF">KUTeg_004473</name>
</gene>
<feature type="transmembrane region" description="Helical" evidence="5">
    <location>
        <begin position="12"/>
        <end position="36"/>
    </location>
</feature>
<evidence type="ECO:0000256" key="5">
    <source>
        <dbReference type="SAM" id="Phobius"/>
    </source>
</evidence>
<dbReference type="InterPro" id="IPR018499">
    <property type="entry name" value="Tetraspanin/Peripherin"/>
</dbReference>
<comment type="subcellular location">
    <subcellularLocation>
        <location evidence="1">Membrane</location>
        <topology evidence="1">Multi-pass membrane protein</topology>
    </subcellularLocation>
</comment>